<keyword evidence="2" id="KW-1185">Reference proteome</keyword>
<evidence type="ECO:0000313" key="2">
    <source>
        <dbReference type="Proteomes" id="UP001595789"/>
    </source>
</evidence>
<comment type="caution">
    <text evidence="1">The sequence shown here is derived from an EMBL/GenBank/DDBJ whole genome shotgun (WGS) entry which is preliminary data.</text>
</comment>
<sequence length="243" mass="27934">MRYKHLKTTSLTITLLFFTIISQAQSNYYKWSIGFGAGANYSKTDVVRGNWGHTFSGTIDHHFTPFVTVGLEGQFGMIQGGDIYTDRNNRQFVNQYMGINANMKVMLGQFVDYRQSDFLYNIRGLYAGIGVGAIKNNITDIVRIKPSFAFFDAGYGPFPGEDKSVNLWVPLNLGINFYFKDRWDYARYVLTVNAQSNFTFGEGLDGYNDPETTFQNYDPDTYNVYSIGFKYYFGNIRFFRKTL</sequence>
<organism evidence="1 2">
    <name type="scientific">Pedobacter lithocola</name>
    <dbReference type="NCBI Taxonomy" id="1908239"/>
    <lineage>
        <taxon>Bacteria</taxon>
        <taxon>Pseudomonadati</taxon>
        <taxon>Bacteroidota</taxon>
        <taxon>Sphingobacteriia</taxon>
        <taxon>Sphingobacteriales</taxon>
        <taxon>Sphingobacteriaceae</taxon>
        <taxon>Pedobacter</taxon>
    </lineage>
</organism>
<proteinExistence type="predicted"/>
<dbReference type="RefSeq" id="WP_378985421.1">
    <property type="nucleotide sequence ID" value="NZ_JBHSBW010000011.1"/>
</dbReference>
<protein>
    <recommendedName>
        <fullName evidence="3">Outer membrane protein beta-barrel domain-containing protein</fullName>
    </recommendedName>
</protein>
<gene>
    <name evidence="1" type="ORF">ACFOWA_11995</name>
</gene>
<dbReference type="EMBL" id="JBHSBW010000011">
    <property type="protein sequence ID" value="MFC4211910.1"/>
    <property type="molecule type" value="Genomic_DNA"/>
</dbReference>
<dbReference type="Proteomes" id="UP001595789">
    <property type="component" value="Unassembled WGS sequence"/>
</dbReference>
<name>A0ABV8PCT5_9SPHI</name>
<evidence type="ECO:0000313" key="1">
    <source>
        <dbReference type="EMBL" id="MFC4211910.1"/>
    </source>
</evidence>
<accession>A0ABV8PCT5</accession>
<evidence type="ECO:0008006" key="3">
    <source>
        <dbReference type="Google" id="ProtNLM"/>
    </source>
</evidence>
<reference evidence="2" key="1">
    <citation type="journal article" date="2019" name="Int. J. Syst. Evol. Microbiol.">
        <title>The Global Catalogue of Microorganisms (GCM) 10K type strain sequencing project: providing services to taxonomists for standard genome sequencing and annotation.</title>
        <authorList>
            <consortium name="The Broad Institute Genomics Platform"/>
            <consortium name="The Broad Institute Genome Sequencing Center for Infectious Disease"/>
            <person name="Wu L."/>
            <person name="Ma J."/>
        </authorList>
    </citation>
    <scope>NUCLEOTIDE SEQUENCE [LARGE SCALE GENOMIC DNA]</scope>
    <source>
        <strain evidence="2">CCM 8691</strain>
    </source>
</reference>